<dbReference type="STRING" id="323097.Nham_3365"/>
<dbReference type="SUPFAM" id="SSF56349">
    <property type="entry name" value="DNA breaking-rejoining enzymes"/>
    <property type="match status" value="1"/>
</dbReference>
<organism evidence="4 5">
    <name type="scientific">Nitrobacter hamburgensis (strain DSM 10229 / NCIMB 13809 / X14)</name>
    <dbReference type="NCBI Taxonomy" id="323097"/>
    <lineage>
        <taxon>Bacteria</taxon>
        <taxon>Pseudomonadati</taxon>
        <taxon>Pseudomonadota</taxon>
        <taxon>Alphaproteobacteria</taxon>
        <taxon>Hyphomicrobiales</taxon>
        <taxon>Nitrobacteraceae</taxon>
        <taxon>Nitrobacter</taxon>
    </lineage>
</organism>
<keyword evidence="1" id="KW-0229">DNA integration</keyword>
<evidence type="ECO:0000259" key="3">
    <source>
        <dbReference type="PROSITE" id="PS51898"/>
    </source>
</evidence>
<dbReference type="InterPro" id="IPR013762">
    <property type="entry name" value="Integrase-like_cat_sf"/>
</dbReference>
<dbReference type="Gene3D" id="1.10.443.10">
    <property type="entry name" value="Intergrase catalytic core"/>
    <property type="match status" value="1"/>
</dbReference>
<dbReference type="Proteomes" id="UP000001953">
    <property type="component" value="Chromosome"/>
</dbReference>
<evidence type="ECO:0000313" key="5">
    <source>
        <dbReference type="Proteomes" id="UP000001953"/>
    </source>
</evidence>
<proteinExistence type="predicted"/>
<dbReference type="eggNOG" id="COG0582">
    <property type="taxonomic scope" value="Bacteria"/>
</dbReference>
<keyword evidence="2" id="KW-0233">DNA recombination</keyword>
<dbReference type="Pfam" id="PF00589">
    <property type="entry name" value="Phage_integrase"/>
    <property type="match status" value="1"/>
</dbReference>
<dbReference type="RefSeq" id="WP_011511748.1">
    <property type="nucleotide sequence ID" value="NC_007964.1"/>
</dbReference>
<keyword evidence="5" id="KW-1185">Reference proteome</keyword>
<dbReference type="PANTHER" id="PTHR30349:SF88">
    <property type="entry name" value="BLL1584 PROTEIN"/>
    <property type="match status" value="1"/>
</dbReference>
<dbReference type="OrthoDB" id="9808346at2"/>
<dbReference type="GO" id="GO:0006310">
    <property type="term" value="P:DNA recombination"/>
    <property type="evidence" value="ECO:0007669"/>
    <property type="project" value="UniProtKB-KW"/>
</dbReference>
<feature type="domain" description="Tyr recombinase" evidence="3">
    <location>
        <begin position="175"/>
        <end position="381"/>
    </location>
</feature>
<sequence>MPRVSKGPRLWKRPPRRKDGKIVGSAVWVIKDGGKHIATGCLAIPAGTRPPTEAERALANYIANKYTPVRKERSVDIIDIADVLSIYRDDKRNAFETDALKRKFDNRIARLNDFFGDKKLGQMSTQLCNEYVKERGRPGGARRDLEDLRSAINHHARENLHHAVIHVALPAKGAARERWLTRSEAAKLIWACWRYREMQRRHRGKDLGKKLATDKRPLRHLARFLLIGVYTGTRAGAVASASPTNAVGRSHVDLERGIFYRLAKGKKKTNKRQPPAPVPTRLLAHMRRWHKLNPDAEHFVEFNGKAVKSVKTAFKRAVTLSKISLAEGPVSPHTLRHTAATWLMQRGTDPWQAAGYLGMSVKVLIDTYGHHHPDYMKEAAAAITSKDRTKSVSVVETVVELNKHHPRIRKSK</sequence>
<dbReference type="PROSITE" id="PS51898">
    <property type="entry name" value="TYR_RECOMBINASE"/>
    <property type="match status" value="1"/>
</dbReference>
<dbReference type="InterPro" id="IPR050090">
    <property type="entry name" value="Tyrosine_recombinase_XerCD"/>
</dbReference>
<dbReference type="HOGENOM" id="CLU_027562_17_7_5"/>
<evidence type="ECO:0000256" key="2">
    <source>
        <dbReference type="ARBA" id="ARBA00023172"/>
    </source>
</evidence>
<dbReference type="EMBL" id="CP000319">
    <property type="protein sequence ID" value="ABE64095.1"/>
    <property type="molecule type" value="Genomic_DNA"/>
</dbReference>
<reference evidence="4 5" key="1">
    <citation type="submission" date="2006-03" db="EMBL/GenBank/DDBJ databases">
        <title>Complete sequence of chromosome of Nitrobacter hamburgensis X14.</title>
        <authorList>
            <consortium name="US DOE Joint Genome Institute"/>
            <person name="Copeland A."/>
            <person name="Lucas S."/>
            <person name="Lapidus A."/>
            <person name="Barry K."/>
            <person name="Detter J.C."/>
            <person name="Glavina del Rio T."/>
            <person name="Hammon N."/>
            <person name="Israni S."/>
            <person name="Dalin E."/>
            <person name="Tice H."/>
            <person name="Pitluck S."/>
            <person name="Chain P."/>
            <person name="Malfatti S."/>
            <person name="Shin M."/>
            <person name="Vergez L."/>
            <person name="Schmutz J."/>
            <person name="Larimer F."/>
            <person name="Land M."/>
            <person name="Hauser L."/>
            <person name="Kyrpides N."/>
            <person name="Ivanova N."/>
            <person name="Ward B."/>
            <person name="Arp D."/>
            <person name="Klotz M."/>
            <person name="Stein L."/>
            <person name="O'Mullan G."/>
            <person name="Starkenburg S."/>
            <person name="Sayavedra L."/>
            <person name="Poret-Peterson A.T."/>
            <person name="Gentry M.E."/>
            <person name="Bruce D."/>
            <person name="Richardson P."/>
        </authorList>
    </citation>
    <scope>NUCLEOTIDE SEQUENCE [LARGE SCALE GENOMIC DNA]</scope>
    <source>
        <strain evidence="5">DSM 10229 / NCIMB 13809 / X14</strain>
    </source>
</reference>
<protein>
    <submittedName>
        <fullName evidence="4">Phage integrase</fullName>
    </submittedName>
</protein>
<dbReference type="KEGG" id="nha:Nham_3365"/>
<dbReference type="InterPro" id="IPR002104">
    <property type="entry name" value="Integrase_catalytic"/>
</dbReference>
<gene>
    <name evidence="4" type="ordered locus">Nham_3365</name>
</gene>
<dbReference type="PANTHER" id="PTHR30349">
    <property type="entry name" value="PHAGE INTEGRASE-RELATED"/>
    <property type="match status" value="1"/>
</dbReference>
<dbReference type="GO" id="GO:0015074">
    <property type="term" value="P:DNA integration"/>
    <property type="evidence" value="ECO:0007669"/>
    <property type="project" value="UniProtKB-KW"/>
</dbReference>
<evidence type="ECO:0000256" key="1">
    <source>
        <dbReference type="ARBA" id="ARBA00022908"/>
    </source>
</evidence>
<accession>Q1QI52</accession>
<dbReference type="AlphaFoldDB" id="Q1QI52"/>
<evidence type="ECO:0000313" key="4">
    <source>
        <dbReference type="EMBL" id="ABE64095.1"/>
    </source>
</evidence>
<dbReference type="InterPro" id="IPR011010">
    <property type="entry name" value="DNA_brk_join_enz"/>
</dbReference>
<name>Q1QI52_NITHX</name>
<dbReference type="GO" id="GO:0003677">
    <property type="term" value="F:DNA binding"/>
    <property type="evidence" value="ECO:0007669"/>
    <property type="project" value="InterPro"/>
</dbReference>